<evidence type="ECO:0000313" key="4">
    <source>
        <dbReference type="Proteomes" id="UP000823842"/>
    </source>
</evidence>
<reference evidence="3" key="2">
    <citation type="submission" date="2021-04" db="EMBL/GenBank/DDBJ databases">
        <authorList>
            <person name="Gilroy R."/>
        </authorList>
    </citation>
    <scope>NUCLEOTIDE SEQUENCE</scope>
    <source>
        <strain evidence="3">ChiSjej1B19-5720</strain>
    </source>
</reference>
<dbReference type="InterPro" id="IPR027417">
    <property type="entry name" value="P-loop_NTPase"/>
</dbReference>
<protein>
    <submittedName>
        <fullName evidence="3">DEAD/DEAH box helicase</fullName>
    </submittedName>
</protein>
<dbReference type="PANTHER" id="PTHR47396">
    <property type="entry name" value="TYPE I RESTRICTION ENZYME ECOKI R PROTEIN"/>
    <property type="match status" value="1"/>
</dbReference>
<feature type="domain" description="Helicase ATP-binding" evidence="1">
    <location>
        <begin position="15"/>
        <end position="155"/>
    </location>
</feature>
<dbReference type="InterPro" id="IPR001650">
    <property type="entry name" value="Helicase_C-like"/>
</dbReference>
<gene>
    <name evidence="3" type="ORF">IAA06_03410</name>
</gene>
<dbReference type="GO" id="GO:0004386">
    <property type="term" value="F:helicase activity"/>
    <property type="evidence" value="ECO:0007669"/>
    <property type="project" value="UniProtKB-KW"/>
</dbReference>
<name>A0A9D2RVU1_9FIRM</name>
<dbReference type="Gene3D" id="3.40.50.300">
    <property type="entry name" value="P-loop containing nucleotide triphosphate hydrolases"/>
    <property type="match status" value="2"/>
</dbReference>
<dbReference type="PROSITE" id="PS51194">
    <property type="entry name" value="HELICASE_CTER"/>
    <property type="match status" value="1"/>
</dbReference>
<dbReference type="PANTHER" id="PTHR47396:SF1">
    <property type="entry name" value="ATP-DEPENDENT HELICASE IRC3-RELATED"/>
    <property type="match status" value="1"/>
</dbReference>
<organism evidence="3 4">
    <name type="scientific">Candidatus Blautia faecavium</name>
    <dbReference type="NCBI Taxonomy" id="2838487"/>
    <lineage>
        <taxon>Bacteria</taxon>
        <taxon>Bacillati</taxon>
        <taxon>Bacillota</taxon>
        <taxon>Clostridia</taxon>
        <taxon>Lachnospirales</taxon>
        <taxon>Lachnospiraceae</taxon>
        <taxon>Blautia</taxon>
    </lineage>
</organism>
<dbReference type="EMBL" id="DWYZ01000073">
    <property type="protein sequence ID" value="HJB27824.1"/>
    <property type="molecule type" value="Genomic_DNA"/>
</dbReference>
<dbReference type="InterPro" id="IPR050742">
    <property type="entry name" value="Helicase_Restrict-Modif_Enz"/>
</dbReference>
<evidence type="ECO:0000259" key="1">
    <source>
        <dbReference type="PROSITE" id="PS51192"/>
    </source>
</evidence>
<comment type="caution">
    <text evidence="3">The sequence shown here is derived from an EMBL/GenBank/DDBJ whole genome shotgun (WGS) entry which is preliminary data.</text>
</comment>
<dbReference type="Pfam" id="PF00271">
    <property type="entry name" value="Helicase_C"/>
    <property type="match status" value="1"/>
</dbReference>
<feature type="domain" description="Helicase C-terminal" evidence="2">
    <location>
        <begin position="208"/>
        <end position="364"/>
    </location>
</feature>
<dbReference type="InterPro" id="IPR014001">
    <property type="entry name" value="Helicase_ATP-bd"/>
</dbReference>
<dbReference type="GO" id="GO:0005524">
    <property type="term" value="F:ATP binding"/>
    <property type="evidence" value="ECO:0007669"/>
    <property type="project" value="InterPro"/>
</dbReference>
<dbReference type="Pfam" id="PF04851">
    <property type="entry name" value="ResIII"/>
    <property type="match status" value="1"/>
</dbReference>
<dbReference type="InterPro" id="IPR006935">
    <property type="entry name" value="Helicase/UvrB_N"/>
</dbReference>
<keyword evidence="3" id="KW-0067">ATP-binding</keyword>
<dbReference type="GO" id="GO:0005829">
    <property type="term" value="C:cytosol"/>
    <property type="evidence" value="ECO:0007669"/>
    <property type="project" value="TreeGrafter"/>
</dbReference>
<dbReference type="SUPFAM" id="SSF52540">
    <property type="entry name" value="P-loop containing nucleoside triphosphate hydrolases"/>
    <property type="match status" value="1"/>
</dbReference>
<evidence type="ECO:0000313" key="3">
    <source>
        <dbReference type="EMBL" id="HJB27824.1"/>
    </source>
</evidence>
<proteinExistence type="predicted"/>
<dbReference type="SMART" id="SM00490">
    <property type="entry name" value="HELICc"/>
    <property type="match status" value="1"/>
</dbReference>
<dbReference type="AlphaFoldDB" id="A0A9D2RVU1"/>
<dbReference type="GO" id="GO:0016787">
    <property type="term" value="F:hydrolase activity"/>
    <property type="evidence" value="ECO:0007669"/>
    <property type="project" value="InterPro"/>
</dbReference>
<evidence type="ECO:0000259" key="2">
    <source>
        <dbReference type="PROSITE" id="PS51194"/>
    </source>
</evidence>
<sequence length="528" mass="59796">MAYVLRPYQQECVDVIDNIDPGSYLVVLATGLGKTMIFSHIKRKGRVLILSHRDELVRQPAKYYECSFGIEKAGEVSHGEEVVSASVQSLIHRLDRFQPDDFDTIITDEAHHAVAPSYRKIYDYFKPRLHLGFTATPNRADQTRLDLVYQKIIYQRDMRWGITNNFLTDIDCLRVDIGYDLSKVKIKRGDLDQEKLQATINKKILNEGVANAYRKYAVGRTVIFASGVAHAHGIAREIYGAVVISAETKQRQDILKRFQDGEIPCLVNCMVLTEGTDLPSIRTILIARPTVNSSLYEQMVGRGLRMYDGKEHLTLIDCVGVTGKLDICTAPSLLGLDPSVVPERLRGRISGMLTQMPDKILELMDYPDAWILNATKVDLFAEKNQIDLMGLNWQIQPDDSLLCYTGNNGEYIKVSSVNPLGQCTVTAFKNGIGIDLEKDTSLQRAADVSCDYLSRNYERNRPLWDMRYVKNWGQGPSTPMQQKYIKGLLSKPRNKKYRDFDYTSLDKYNASIVIEKLKRDTGRTGGMP</sequence>
<dbReference type="SMART" id="SM00487">
    <property type="entry name" value="DEXDc"/>
    <property type="match status" value="1"/>
</dbReference>
<dbReference type="PROSITE" id="PS51192">
    <property type="entry name" value="HELICASE_ATP_BIND_1"/>
    <property type="match status" value="1"/>
</dbReference>
<accession>A0A9D2RVU1</accession>
<reference evidence="3" key="1">
    <citation type="journal article" date="2021" name="PeerJ">
        <title>Extensive microbial diversity within the chicken gut microbiome revealed by metagenomics and culture.</title>
        <authorList>
            <person name="Gilroy R."/>
            <person name="Ravi A."/>
            <person name="Getino M."/>
            <person name="Pursley I."/>
            <person name="Horton D.L."/>
            <person name="Alikhan N.F."/>
            <person name="Baker D."/>
            <person name="Gharbi K."/>
            <person name="Hall N."/>
            <person name="Watson M."/>
            <person name="Adriaenssens E.M."/>
            <person name="Foster-Nyarko E."/>
            <person name="Jarju S."/>
            <person name="Secka A."/>
            <person name="Antonio M."/>
            <person name="Oren A."/>
            <person name="Chaudhuri R.R."/>
            <person name="La Ragione R."/>
            <person name="Hildebrand F."/>
            <person name="Pallen M.J."/>
        </authorList>
    </citation>
    <scope>NUCLEOTIDE SEQUENCE</scope>
    <source>
        <strain evidence="3">ChiSjej1B19-5720</strain>
    </source>
</reference>
<keyword evidence="3" id="KW-0347">Helicase</keyword>
<dbReference type="Proteomes" id="UP000823842">
    <property type="component" value="Unassembled WGS sequence"/>
</dbReference>
<keyword evidence="3" id="KW-0378">Hydrolase</keyword>
<dbReference type="GO" id="GO:0003677">
    <property type="term" value="F:DNA binding"/>
    <property type="evidence" value="ECO:0007669"/>
    <property type="project" value="InterPro"/>
</dbReference>
<keyword evidence="3" id="KW-0547">Nucleotide-binding</keyword>